<proteinExistence type="predicted"/>
<evidence type="ECO:0000256" key="1">
    <source>
        <dbReference type="SAM" id="Phobius"/>
    </source>
</evidence>
<sequence>MSDNTQTHSQTSFIDAVNLIASTTVLGVLYGITLALYSLSVRSLYLQLGGHWRQHKQTIFTLAHASLAMICATVVLTLASRVVQLAYVNHSDFPEGPYVYEAIYLNPQPVGYLGNIFSVMADFLTMGIQVWRLWVIWSAGPYAIAVSILPILVFLSFAATDVMPIVWMFYPDLVSAKTASAVFIANLSLQAVFTVSVTALIAARLMLVRRRHIRIMGTTESSKQYMNIVTMLVESYALESAWDFVLLVLFLVESQMTALFFRCDSSIKIISYLLVVYRVSTGRAWGKKTERQISSLRWNHAGRSTTTENVTRASQVLDTNALPVSHQMA</sequence>
<dbReference type="EMBL" id="MU151210">
    <property type="protein sequence ID" value="KAF9447209.1"/>
    <property type="molecule type" value="Genomic_DNA"/>
</dbReference>
<reference evidence="2" key="1">
    <citation type="submission" date="2020-11" db="EMBL/GenBank/DDBJ databases">
        <authorList>
            <consortium name="DOE Joint Genome Institute"/>
            <person name="Ahrendt S."/>
            <person name="Riley R."/>
            <person name="Andreopoulos W."/>
            <person name="Labutti K."/>
            <person name="Pangilinan J."/>
            <person name="Ruiz-Duenas F.J."/>
            <person name="Barrasa J.M."/>
            <person name="Sanchez-Garcia M."/>
            <person name="Camarero S."/>
            <person name="Miyauchi S."/>
            <person name="Serrano A."/>
            <person name="Linde D."/>
            <person name="Babiker R."/>
            <person name="Drula E."/>
            <person name="Ayuso-Fernandez I."/>
            <person name="Pacheco R."/>
            <person name="Padilla G."/>
            <person name="Ferreira P."/>
            <person name="Barriuso J."/>
            <person name="Kellner H."/>
            <person name="Castanera R."/>
            <person name="Alfaro M."/>
            <person name="Ramirez L."/>
            <person name="Pisabarro A.G."/>
            <person name="Kuo A."/>
            <person name="Tritt A."/>
            <person name="Lipzen A."/>
            <person name="He G."/>
            <person name="Yan M."/>
            <person name="Ng V."/>
            <person name="Cullen D."/>
            <person name="Martin F."/>
            <person name="Rosso M.-N."/>
            <person name="Henrissat B."/>
            <person name="Hibbett D."/>
            <person name="Martinez A.T."/>
            <person name="Grigoriev I.V."/>
        </authorList>
    </citation>
    <scope>NUCLEOTIDE SEQUENCE</scope>
    <source>
        <strain evidence="2">MF-IS2</strain>
    </source>
</reference>
<feature type="transmembrane region" description="Helical" evidence="1">
    <location>
        <begin position="112"/>
        <end position="135"/>
    </location>
</feature>
<keyword evidence="1" id="KW-1133">Transmembrane helix</keyword>
<dbReference type="AlphaFoldDB" id="A0A9P5XBG5"/>
<accession>A0A9P5XBG5</accession>
<organism evidence="2 3">
    <name type="scientific">Macrolepiota fuliginosa MF-IS2</name>
    <dbReference type="NCBI Taxonomy" id="1400762"/>
    <lineage>
        <taxon>Eukaryota</taxon>
        <taxon>Fungi</taxon>
        <taxon>Dikarya</taxon>
        <taxon>Basidiomycota</taxon>
        <taxon>Agaricomycotina</taxon>
        <taxon>Agaricomycetes</taxon>
        <taxon>Agaricomycetidae</taxon>
        <taxon>Agaricales</taxon>
        <taxon>Agaricineae</taxon>
        <taxon>Agaricaceae</taxon>
        <taxon>Macrolepiota</taxon>
    </lineage>
</organism>
<protein>
    <submittedName>
        <fullName evidence="2">Uncharacterized protein</fullName>
    </submittedName>
</protein>
<feature type="transmembrane region" description="Helical" evidence="1">
    <location>
        <begin position="142"/>
        <end position="170"/>
    </location>
</feature>
<feature type="transmembrane region" description="Helical" evidence="1">
    <location>
        <begin position="182"/>
        <end position="207"/>
    </location>
</feature>
<keyword evidence="1" id="KW-0812">Transmembrane</keyword>
<dbReference type="Proteomes" id="UP000807342">
    <property type="component" value="Unassembled WGS sequence"/>
</dbReference>
<keyword evidence="1" id="KW-0472">Membrane</keyword>
<evidence type="ECO:0000313" key="3">
    <source>
        <dbReference type="Proteomes" id="UP000807342"/>
    </source>
</evidence>
<gene>
    <name evidence="2" type="ORF">P691DRAFT_671958</name>
</gene>
<name>A0A9P5XBG5_9AGAR</name>
<feature type="transmembrane region" description="Helical" evidence="1">
    <location>
        <begin position="20"/>
        <end position="39"/>
    </location>
</feature>
<dbReference type="OrthoDB" id="3267806at2759"/>
<comment type="caution">
    <text evidence="2">The sequence shown here is derived from an EMBL/GenBank/DDBJ whole genome shotgun (WGS) entry which is preliminary data.</text>
</comment>
<keyword evidence="3" id="KW-1185">Reference proteome</keyword>
<feature type="transmembrane region" description="Helical" evidence="1">
    <location>
        <begin position="59"/>
        <end position="79"/>
    </location>
</feature>
<evidence type="ECO:0000313" key="2">
    <source>
        <dbReference type="EMBL" id="KAF9447209.1"/>
    </source>
</evidence>